<protein>
    <submittedName>
        <fullName evidence="1">Uncharacterized protein</fullName>
    </submittedName>
</protein>
<evidence type="ECO:0000313" key="2">
    <source>
        <dbReference type="Proteomes" id="UP000307440"/>
    </source>
</evidence>
<evidence type="ECO:0000313" key="1">
    <source>
        <dbReference type="EMBL" id="TFK27272.1"/>
    </source>
</evidence>
<keyword evidence="2" id="KW-1185">Reference proteome</keyword>
<dbReference type="EMBL" id="ML210166">
    <property type="protein sequence ID" value="TFK27272.1"/>
    <property type="molecule type" value="Genomic_DNA"/>
</dbReference>
<reference evidence="1 2" key="1">
    <citation type="journal article" date="2019" name="Nat. Ecol. Evol.">
        <title>Megaphylogeny resolves global patterns of mushroom evolution.</title>
        <authorList>
            <person name="Varga T."/>
            <person name="Krizsan K."/>
            <person name="Foldi C."/>
            <person name="Dima B."/>
            <person name="Sanchez-Garcia M."/>
            <person name="Sanchez-Ramirez S."/>
            <person name="Szollosi G.J."/>
            <person name="Szarkandi J.G."/>
            <person name="Papp V."/>
            <person name="Albert L."/>
            <person name="Andreopoulos W."/>
            <person name="Angelini C."/>
            <person name="Antonin V."/>
            <person name="Barry K.W."/>
            <person name="Bougher N.L."/>
            <person name="Buchanan P."/>
            <person name="Buyck B."/>
            <person name="Bense V."/>
            <person name="Catcheside P."/>
            <person name="Chovatia M."/>
            <person name="Cooper J."/>
            <person name="Damon W."/>
            <person name="Desjardin D."/>
            <person name="Finy P."/>
            <person name="Geml J."/>
            <person name="Haridas S."/>
            <person name="Hughes K."/>
            <person name="Justo A."/>
            <person name="Karasinski D."/>
            <person name="Kautmanova I."/>
            <person name="Kiss B."/>
            <person name="Kocsube S."/>
            <person name="Kotiranta H."/>
            <person name="LaButti K.M."/>
            <person name="Lechner B.E."/>
            <person name="Liimatainen K."/>
            <person name="Lipzen A."/>
            <person name="Lukacs Z."/>
            <person name="Mihaltcheva S."/>
            <person name="Morgado L.N."/>
            <person name="Niskanen T."/>
            <person name="Noordeloos M.E."/>
            <person name="Ohm R.A."/>
            <person name="Ortiz-Santana B."/>
            <person name="Ovrebo C."/>
            <person name="Racz N."/>
            <person name="Riley R."/>
            <person name="Savchenko A."/>
            <person name="Shiryaev A."/>
            <person name="Soop K."/>
            <person name="Spirin V."/>
            <person name="Szebenyi C."/>
            <person name="Tomsovsky M."/>
            <person name="Tulloss R.E."/>
            <person name="Uehling J."/>
            <person name="Grigoriev I.V."/>
            <person name="Vagvolgyi C."/>
            <person name="Papp T."/>
            <person name="Martin F.M."/>
            <person name="Miettinen O."/>
            <person name="Hibbett D.S."/>
            <person name="Nagy L.G."/>
        </authorList>
    </citation>
    <scope>NUCLEOTIDE SEQUENCE [LARGE SCALE GENOMIC DNA]</scope>
    <source>
        <strain evidence="1 2">CBS 121175</strain>
    </source>
</reference>
<dbReference type="OrthoDB" id="3515175at2759"/>
<name>A0A5C3L3S6_COPMA</name>
<dbReference type="Proteomes" id="UP000307440">
    <property type="component" value="Unassembled WGS sequence"/>
</dbReference>
<dbReference type="STRING" id="230819.A0A5C3L3S6"/>
<dbReference type="AlphaFoldDB" id="A0A5C3L3S6"/>
<sequence length="94" mass="11070">MGQRHHAILIGRVRRRDGATRYRCLAAIYDRWCYRTGPLRHANRFRLMAEQPDNASLIREELQDYAESVERQPESPCPLCWRLLGLRTGTVRMS</sequence>
<accession>A0A5C3L3S6</accession>
<proteinExistence type="predicted"/>
<gene>
    <name evidence="1" type="ORF">FA15DRAFT_614223</name>
</gene>
<organism evidence="1 2">
    <name type="scientific">Coprinopsis marcescibilis</name>
    <name type="common">Agaric fungus</name>
    <name type="synonym">Psathyrella marcescibilis</name>
    <dbReference type="NCBI Taxonomy" id="230819"/>
    <lineage>
        <taxon>Eukaryota</taxon>
        <taxon>Fungi</taxon>
        <taxon>Dikarya</taxon>
        <taxon>Basidiomycota</taxon>
        <taxon>Agaricomycotina</taxon>
        <taxon>Agaricomycetes</taxon>
        <taxon>Agaricomycetidae</taxon>
        <taxon>Agaricales</taxon>
        <taxon>Agaricineae</taxon>
        <taxon>Psathyrellaceae</taxon>
        <taxon>Coprinopsis</taxon>
    </lineage>
</organism>